<protein>
    <submittedName>
        <fullName evidence="1">Uncharacterized protein</fullName>
    </submittedName>
</protein>
<gene>
    <name evidence="1" type="ORF">LVIROSA_LOCUS36015</name>
</gene>
<name>A0AAU9PJV0_9ASTR</name>
<sequence>MGVLFHEVLAPGSPASKKRQTMDMARKLKKRRLEPTAQTENVTVETEHDTESKRLEVCIEDSFIGSPRRDTSFKSIFEETTLPPPSSPIPIFVPILIVSPTFIGVMQKQSEKLVFHSSGYDSEIQKLRDDAKAHHELFIVNVNEIKESLDVKVDEIKSWMSDEVKRIDKNYKELQGKFDVLAGALTRLVDFTTKYTKQLEAKSEKNAKRFEKIEKFLSSIKETLSKVDLSNQSSISL</sequence>
<accession>A0AAU9PJV0</accession>
<keyword evidence="2" id="KW-1185">Reference proteome</keyword>
<reference evidence="1 2" key="1">
    <citation type="submission" date="2022-01" db="EMBL/GenBank/DDBJ databases">
        <authorList>
            <person name="Xiong W."/>
            <person name="Schranz E."/>
        </authorList>
    </citation>
    <scope>NUCLEOTIDE SEQUENCE [LARGE SCALE GENOMIC DNA]</scope>
</reference>
<evidence type="ECO:0000313" key="1">
    <source>
        <dbReference type="EMBL" id="CAH1450596.1"/>
    </source>
</evidence>
<proteinExistence type="predicted"/>
<comment type="caution">
    <text evidence="1">The sequence shown here is derived from an EMBL/GenBank/DDBJ whole genome shotgun (WGS) entry which is preliminary data.</text>
</comment>
<organism evidence="1 2">
    <name type="scientific">Lactuca virosa</name>
    <dbReference type="NCBI Taxonomy" id="75947"/>
    <lineage>
        <taxon>Eukaryota</taxon>
        <taxon>Viridiplantae</taxon>
        <taxon>Streptophyta</taxon>
        <taxon>Embryophyta</taxon>
        <taxon>Tracheophyta</taxon>
        <taxon>Spermatophyta</taxon>
        <taxon>Magnoliopsida</taxon>
        <taxon>eudicotyledons</taxon>
        <taxon>Gunneridae</taxon>
        <taxon>Pentapetalae</taxon>
        <taxon>asterids</taxon>
        <taxon>campanulids</taxon>
        <taxon>Asterales</taxon>
        <taxon>Asteraceae</taxon>
        <taxon>Cichorioideae</taxon>
        <taxon>Cichorieae</taxon>
        <taxon>Lactucinae</taxon>
        <taxon>Lactuca</taxon>
    </lineage>
</organism>
<dbReference type="Proteomes" id="UP001157418">
    <property type="component" value="Unassembled WGS sequence"/>
</dbReference>
<dbReference type="AlphaFoldDB" id="A0AAU9PJV0"/>
<dbReference type="EMBL" id="CAKMRJ010005634">
    <property type="protein sequence ID" value="CAH1450596.1"/>
    <property type="molecule type" value="Genomic_DNA"/>
</dbReference>
<evidence type="ECO:0000313" key="2">
    <source>
        <dbReference type="Proteomes" id="UP001157418"/>
    </source>
</evidence>